<sequence length="262" mass="30443">MIQHKKSKMVKQNISYIPNKKEAPLFSWPWENLGSFKYLLFGPLVAKVIYAIYKGEIKNEAICLHILLLFSLRALVHQLWSSYSCMLFLNRTRRINQEGTEFKQIDAEWNWDNFLILQAIAAAFLCLSFPSLANLPIWDKKGIFCCLMVHMGISEPLYYWLHILLHSPNSFHKYHWLHHSSKVLHPFTAGHATFLEHLLLCVVVGIPILATTFFGYGSISLMYSYLLAFDFLQCLGHSDVEVFPCHIFDNFPVLKYLIRTPT</sequence>
<protein>
    <recommendedName>
        <fullName evidence="7">Fatty acid hydroxylase domain-containing protein</fullName>
    </recommendedName>
</protein>
<dbReference type="Proteomes" id="UP000231279">
    <property type="component" value="Unassembled WGS sequence"/>
</dbReference>
<evidence type="ECO:0000313" key="8">
    <source>
        <dbReference type="EMBL" id="PIM98116.1"/>
    </source>
</evidence>
<feature type="transmembrane region" description="Helical" evidence="6">
    <location>
        <begin position="115"/>
        <end position="135"/>
    </location>
</feature>
<evidence type="ECO:0000256" key="1">
    <source>
        <dbReference type="ARBA" id="ARBA00004370"/>
    </source>
</evidence>
<dbReference type="GO" id="GO:0016020">
    <property type="term" value="C:membrane"/>
    <property type="evidence" value="ECO:0007669"/>
    <property type="project" value="UniProtKB-SubCell"/>
</dbReference>
<feature type="transmembrane region" description="Helical" evidence="6">
    <location>
        <begin position="62"/>
        <end position="80"/>
    </location>
</feature>
<dbReference type="GO" id="GO:0005506">
    <property type="term" value="F:iron ion binding"/>
    <property type="evidence" value="ECO:0007669"/>
    <property type="project" value="InterPro"/>
</dbReference>
<gene>
    <name evidence="8" type="ORF">CDL12_29406</name>
</gene>
<evidence type="ECO:0000256" key="4">
    <source>
        <dbReference type="ARBA" id="ARBA00022989"/>
    </source>
</evidence>
<dbReference type="GO" id="GO:0016491">
    <property type="term" value="F:oxidoreductase activity"/>
    <property type="evidence" value="ECO:0007669"/>
    <property type="project" value="InterPro"/>
</dbReference>
<keyword evidence="3 6" id="KW-0812">Transmembrane</keyword>
<dbReference type="PANTHER" id="PTHR11863">
    <property type="entry name" value="STEROL DESATURASE"/>
    <property type="match status" value="1"/>
</dbReference>
<reference evidence="9" key="1">
    <citation type="journal article" date="2018" name="Gigascience">
        <title>Genome assembly of the Pink Ipe (Handroanthus impetiginosus, Bignoniaceae), a highly valued, ecologically keystone Neotropical timber forest tree.</title>
        <authorList>
            <person name="Silva-Junior O.B."/>
            <person name="Grattapaglia D."/>
            <person name="Novaes E."/>
            <person name="Collevatti R.G."/>
        </authorList>
    </citation>
    <scope>NUCLEOTIDE SEQUENCE [LARGE SCALE GENOMIC DNA]</scope>
    <source>
        <strain evidence="9">cv. UFG-1</strain>
    </source>
</reference>
<dbReference type="GO" id="GO:0008610">
    <property type="term" value="P:lipid biosynthetic process"/>
    <property type="evidence" value="ECO:0007669"/>
    <property type="project" value="InterPro"/>
</dbReference>
<comment type="similarity">
    <text evidence="2">Belongs to the sterol desaturase family.</text>
</comment>
<evidence type="ECO:0000256" key="3">
    <source>
        <dbReference type="ARBA" id="ARBA00022692"/>
    </source>
</evidence>
<dbReference type="OrthoDB" id="408954at2759"/>
<keyword evidence="4 6" id="KW-1133">Transmembrane helix</keyword>
<comment type="caution">
    <text evidence="8">The sequence shown here is derived from an EMBL/GenBank/DDBJ whole genome shotgun (WGS) entry which is preliminary data.</text>
</comment>
<keyword evidence="9" id="KW-1185">Reference proteome</keyword>
<name>A0A2G9FYG6_9LAMI</name>
<feature type="transmembrane region" description="Helical" evidence="6">
    <location>
        <begin position="194"/>
        <end position="216"/>
    </location>
</feature>
<accession>A0A2G9FYG6</accession>
<dbReference type="InterPro" id="IPR006694">
    <property type="entry name" value="Fatty_acid_hydroxylase"/>
</dbReference>
<dbReference type="EMBL" id="NKXS01008748">
    <property type="protein sequence ID" value="PIM98116.1"/>
    <property type="molecule type" value="Genomic_DNA"/>
</dbReference>
<comment type="subcellular location">
    <subcellularLocation>
        <location evidence="1">Membrane</location>
    </subcellularLocation>
</comment>
<feature type="transmembrane region" description="Helical" evidence="6">
    <location>
        <begin position="142"/>
        <end position="161"/>
    </location>
</feature>
<evidence type="ECO:0000256" key="6">
    <source>
        <dbReference type="SAM" id="Phobius"/>
    </source>
</evidence>
<dbReference type="Pfam" id="PF04116">
    <property type="entry name" value="FA_hydroxylase"/>
    <property type="match status" value="1"/>
</dbReference>
<evidence type="ECO:0000259" key="7">
    <source>
        <dbReference type="Pfam" id="PF04116"/>
    </source>
</evidence>
<dbReference type="InterPro" id="IPR050307">
    <property type="entry name" value="Sterol_Desaturase_Related"/>
</dbReference>
<proteinExistence type="inferred from homology"/>
<keyword evidence="5 6" id="KW-0472">Membrane</keyword>
<dbReference type="STRING" id="429701.A0A2G9FYG6"/>
<feature type="domain" description="Fatty acid hydroxylase" evidence="7">
    <location>
        <begin position="148"/>
        <end position="260"/>
    </location>
</feature>
<evidence type="ECO:0000313" key="9">
    <source>
        <dbReference type="Proteomes" id="UP000231279"/>
    </source>
</evidence>
<evidence type="ECO:0000256" key="2">
    <source>
        <dbReference type="ARBA" id="ARBA00009324"/>
    </source>
</evidence>
<dbReference type="AlphaFoldDB" id="A0A2G9FYG6"/>
<evidence type="ECO:0000256" key="5">
    <source>
        <dbReference type="ARBA" id="ARBA00023136"/>
    </source>
</evidence>
<organism evidence="8 9">
    <name type="scientific">Handroanthus impetiginosus</name>
    <dbReference type="NCBI Taxonomy" id="429701"/>
    <lineage>
        <taxon>Eukaryota</taxon>
        <taxon>Viridiplantae</taxon>
        <taxon>Streptophyta</taxon>
        <taxon>Embryophyta</taxon>
        <taxon>Tracheophyta</taxon>
        <taxon>Spermatophyta</taxon>
        <taxon>Magnoliopsida</taxon>
        <taxon>eudicotyledons</taxon>
        <taxon>Gunneridae</taxon>
        <taxon>Pentapetalae</taxon>
        <taxon>asterids</taxon>
        <taxon>lamiids</taxon>
        <taxon>Lamiales</taxon>
        <taxon>Bignoniaceae</taxon>
        <taxon>Crescentiina</taxon>
        <taxon>Tabebuia alliance</taxon>
        <taxon>Handroanthus</taxon>
    </lineage>
</organism>